<organism evidence="9 10">
    <name type="scientific">Nonomuraea guangzhouensis</name>
    <dbReference type="NCBI Taxonomy" id="1291555"/>
    <lineage>
        <taxon>Bacteria</taxon>
        <taxon>Bacillati</taxon>
        <taxon>Actinomycetota</taxon>
        <taxon>Actinomycetes</taxon>
        <taxon>Streptosporangiales</taxon>
        <taxon>Streptosporangiaceae</taxon>
        <taxon>Nonomuraea</taxon>
    </lineage>
</organism>
<comment type="similarity">
    <text evidence="7">Belongs to the binding-protein-dependent transport system permease family.</text>
</comment>
<dbReference type="PANTHER" id="PTHR30614">
    <property type="entry name" value="MEMBRANE COMPONENT OF AMINO ACID ABC TRANSPORTER"/>
    <property type="match status" value="1"/>
</dbReference>
<evidence type="ECO:0000256" key="6">
    <source>
        <dbReference type="ARBA" id="ARBA00023136"/>
    </source>
</evidence>
<keyword evidence="4 7" id="KW-0812">Transmembrane</keyword>
<feature type="transmembrane region" description="Helical" evidence="7">
    <location>
        <begin position="20"/>
        <end position="40"/>
    </location>
</feature>
<feature type="transmembrane region" description="Helical" evidence="7">
    <location>
        <begin position="194"/>
        <end position="216"/>
    </location>
</feature>
<evidence type="ECO:0000256" key="4">
    <source>
        <dbReference type="ARBA" id="ARBA00022692"/>
    </source>
</evidence>
<evidence type="ECO:0000259" key="8">
    <source>
        <dbReference type="PROSITE" id="PS50928"/>
    </source>
</evidence>
<dbReference type="RefSeq" id="WP_219530284.1">
    <property type="nucleotide sequence ID" value="NZ_JAHKRM010000008.1"/>
</dbReference>
<feature type="domain" description="ABC transmembrane type-1" evidence="8">
    <location>
        <begin position="68"/>
        <end position="254"/>
    </location>
</feature>
<name>A0ABW4G1W7_9ACTN</name>
<evidence type="ECO:0000256" key="1">
    <source>
        <dbReference type="ARBA" id="ARBA00004651"/>
    </source>
</evidence>
<dbReference type="PANTHER" id="PTHR30614:SF21">
    <property type="entry name" value="AMINO ACID ABC TRANSPORTER PERMEASE"/>
    <property type="match status" value="1"/>
</dbReference>
<dbReference type="NCBIfam" id="TIGR01726">
    <property type="entry name" value="HEQRo_perm_3TM"/>
    <property type="match status" value="1"/>
</dbReference>
<evidence type="ECO:0000256" key="7">
    <source>
        <dbReference type="RuleBase" id="RU363032"/>
    </source>
</evidence>
<keyword evidence="3" id="KW-1003">Cell membrane</keyword>
<dbReference type="InterPro" id="IPR000515">
    <property type="entry name" value="MetI-like"/>
</dbReference>
<dbReference type="Pfam" id="PF00528">
    <property type="entry name" value="BPD_transp_1"/>
    <property type="match status" value="1"/>
</dbReference>
<evidence type="ECO:0000313" key="9">
    <source>
        <dbReference type="EMBL" id="MFD1536604.1"/>
    </source>
</evidence>
<accession>A0ABW4G1W7</accession>
<dbReference type="EMBL" id="JBHUCM010000005">
    <property type="protein sequence ID" value="MFD1536604.1"/>
    <property type="molecule type" value="Genomic_DNA"/>
</dbReference>
<feature type="transmembrane region" description="Helical" evidence="7">
    <location>
        <begin position="137"/>
        <end position="157"/>
    </location>
</feature>
<sequence length="266" mass="28813">MSYANLYEPPGPRGARRNRVLAGVIALVLLALAYVIYVRFDAKEQWSAAKWTPFLRPEVWTTFILPGLAGTLAAAVAGVVLAGLFGLVFATARLSDHRWIRWPAAAVVEFFRAVPLLLLIFFAFFGSYVLIGVNVSAFTAVVFGLTFYNGSVIAEIIRAGVLSLPRGQAEAACAIGLRKGQVMRLVLLPQAFRAMMPAVISQFVVLLKDSALGLIVGYDELVDRGLNGIAANFSNIIPAAILIAAIFIGINLSLDRLAHRLSRTKR</sequence>
<evidence type="ECO:0000256" key="5">
    <source>
        <dbReference type="ARBA" id="ARBA00022989"/>
    </source>
</evidence>
<feature type="transmembrane region" description="Helical" evidence="7">
    <location>
        <begin position="60"/>
        <end position="89"/>
    </location>
</feature>
<protein>
    <submittedName>
        <fullName evidence="9">Amino acid ABC transporter permease</fullName>
    </submittedName>
</protein>
<proteinExistence type="inferred from homology"/>
<feature type="transmembrane region" description="Helical" evidence="7">
    <location>
        <begin position="236"/>
        <end position="254"/>
    </location>
</feature>
<reference evidence="10" key="1">
    <citation type="journal article" date="2019" name="Int. J. Syst. Evol. Microbiol.">
        <title>The Global Catalogue of Microorganisms (GCM) 10K type strain sequencing project: providing services to taxonomists for standard genome sequencing and annotation.</title>
        <authorList>
            <consortium name="The Broad Institute Genomics Platform"/>
            <consortium name="The Broad Institute Genome Sequencing Center for Infectious Disease"/>
            <person name="Wu L."/>
            <person name="Ma J."/>
        </authorList>
    </citation>
    <scope>NUCLEOTIDE SEQUENCE [LARGE SCALE GENOMIC DNA]</scope>
    <source>
        <strain evidence="10">CGMCC 1.15399</strain>
    </source>
</reference>
<dbReference type="PROSITE" id="PS50928">
    <property type="entry name" value="ABC_TM1"/>
    <property type="match status" value="1"/>
</dbReference>
<evidence type="ECO:0000256" key="3">
    <source>
        <dbReference type="ARBA" id="ARBA00022475"/>
    </source>
</evidence>
<dbReference type="InterPro" id="IPR043429">
    <property type="entry name" value="ArtM/GltK/GlnP/TcyL/YhdX-like"/>
</dbReference>
<keyword evidence="10" id="KW-1185">Reference proteome</keyword>
<comment type="subcellular location">
    <subcellularLocation>
        <location evidence="1 7">Cell membrane</location>
        <topology evidence="1 7">Multi-pass membrane protein</topology>
    </subcellularLocation>
</comment>
<dbReference type="InterPro" id="IPR010065">
    <property type="entry name" value="AA_ABC_transptr_permease_3TM"/>
</dbReference>
<comment type="caution">
    <text evidence="9">The sequence shown here is derived from an EMBL/GenBank/DDBJ whole genome shotgun (WGS) entry which is preliminary data.</text>
</comment>
<dbReference type="Proteomes" id="UP001597097">
    <property type="component" value="Unassembled WGS sequence"/>
</dbReference>
<keyword evidence="5 7" id="KW-1133">Transmembrane helix</keyword>
<keyword evidence="2 7" id="KW-0813">Transport</keyword>
<gene>
    <name evidence="9" type="ORF">ACFSJ0_06145</name>
</gene>
<evidence type="ECO:0000313" key="10">
    <source>
        <dbReference type="Proteomes" id="UP001597097"/>
    </source>
</evidence>
<dbReference type="CDD" id="cd06261">
    <property type="entry name" value="TM_PBP2"/>
    <property type="match status" value="1"/>
</dbReference>
<keyword evidence="6 7" id="KW-0472">Membrane</keyword>
<feature type="transmembrane region" description="Helical" evidence="7">
    <location>
        <begin position="110"/>
        <end position="131"/>
    </location>
</feature>
<evidence type="ECO:0000256" key="2">
    <source>
        <dbReference type="ARBA" id="ARBA00022448"/>
    </source>
</evidence>